<dbReference type="RefSeq" id="WP_284325072.1">
    <property type="nucleotide sequence ID" value="NZ_BSPP01000007.1"/>
</dbReference>
<comment type="caution">
    <text evidence="3">The sequence shown here is derived from an EMBL/GenBank/DDBJ whole genome shotgun (WGS) entry which is preliminary data.</text>
</comment>
<name>A0AA37TVY2_9RHOB</name>
<dbReference type="InterPro" id="IPR025711">
    <property type="entry name" value="PepSY"/>
</dbReference>
<proteinExistence type="predicted"/>
<evidence type="ECO:0000256" key="1">
    <source>
        <dbReference type="SAM" id="SignalP"/>
    </source>
</evidence>
<sequence>MTRTLLLTLALLATPFAASAMPAVGDIVGSNADAAKAALKTAGCPVEMFEAEDGKIEAVCTDAASMKKMDVMIDPASGAVLSIKESND</sequence>
<dbReference type="Pfam" id="PF13670">
    <property type="entry name" value="PepSY_2"/>
    <property type="match status" value="1"/>
</dbReference>
<gene>
    <name evidence="3" type="ORF">GCM10010873_18540</name>
</gene>
<keyword evidence="1" id="KW-0732">Signal</keyword>
<dbReference type="AlphaFoldDB" id="A0AA37TVY2"/>
<dbReference type="EMBL" id="BSPP01000007">
    <property type="protein sequence ID" value="GLS86880.1"/>
    <property type="molecule type" value="Genomic_DNA"/>
</dbReference>
<feature type="chain" id="PRO_5041388753" description="PepSY domain-containing protein" evidence="1">
    <location>
        <begin position="21"/>
        <end position="88"/>
    </location>
</feature>
<evidence type="ECO:0000259" key="2">
    <source>
        <dbReference type="Pfam" id="PF13670"/>
    </source>
</evidence>
<protein>
    <recommendedName>
        <fullName evidence="2">PepSY domain-containing protein</fullName>
    </recommendedName>
</protein>
<reference evidence="3 4" key="1">
    <citation type="journal article" date="2014" name="Int. J. Syst. Evol. Microbiol.">
        <title>Complete genome sequence of Corynebacterium casei LMG S-19264T (=DSM 44701T), isolated from a smear-ripened cheese.</title>
        <authorList>
            <consortium name="US DOE Joint Genome Institute (JGI-PGF)"/>
            <person name="Walter F."/>
            <person name="Albersmeier A."/>
            <person name="Kalinowski J."/>
            <person name="Ruckert C."/>
        </authorList>
    </citation>
    <scope>NUCLEOTIDE SEQUENCE [LARGE SCALE GENOMIC DNA]</scope>
    <source>
        <strain evidence="3 4">NBRC 111766</strain>
    </source>
</reference>
<organism evidence="3 4">
    <name type="scientific">Cypionkella aquatica</name>
    <dbReference type="NCBI Taxonomy" id="1756042"/>
    <lineage>
        <taxon>Bacteria</taxon>
        <taxon>Pseudomonadati</taxon>
        <taxon>Pseudomonadota</taxon>
        <taxon>Alphaproteobacteria</taxon>
        <taxon>Rhodobacterales</taxon>
        <taxon>Paracoccaceae</taxon>
        <taxon>Cypionkella</taxon>
    </lineage>
</organism>
<accession>A0AA37TVY2</accession>
<dbReference type="Proteomes" id="UP001157355">
    <property type="component" value="Unassembled WGS sequence"/>
</dbReference>
<keyword evidence="4" id="KW-1185">Reference proteome</keyword>
<feature type="signal peptide" evidence="1">
    <location>
        <begin position="1"/>
        <end position="20"/>
    </location>
</feature>
<feature type="domain" description="PepSY" evidence="2">
    <location>
        <begin position="5"/>
        <end position="82"/>
    </location>
</feature>
<evidence type="ECO:0000313" key="3">
    <source>
        <dbReference type="EMBL" id="GLS86880.1"/>
    </source>
</evidence>
<evidence type="ECO:0000313" key="4">
    <source>
        <dbReference type="Proteomes" id="UP001157355"/>
    </source>
</evidence>